<dbReference type="PANTHER" id="PTHR31399">
    <property type="entry name" value="DNA-DIRECTED PRIMASE / POLYMERASE PROTEIN"/>
    <property type="match status" value="1"/>
</dbReference>
<dbReference type="Pfam" id="PF03121">
    <property type="entry name" value="Herpes_UL52"/>
    <property type="match status" value="1"/>
</dbReference>
<organism evidence="9 10">
    <name type="scientific">Lottia gigantea</name>
    <name type="common">Giant owl limpet</name>
    <dbReference type="NCBI Taxonomy" id="225164"/>
    <lineage>
        <taxon>Eukaryota</taxon>
        <taxon>Metazoa</taxon>
        <taxon>Spiralia</taxon>
        <taxon>Lophotrochozoa</taxon>
        <taxon>Mollusca</taxon>
        <taxon>Gastropoda</taxon>
        <taxon>Patellogastropoda</taxon>
        <taxon>Lottioidea</taxon>
        <taxon>Lottiidae</taxon>
        <taxon>Lottia</taxon>
    </lineage>
</organism>
<dbReference type="KEGG" id="lgi:LOTGIDRAFT_230191"/>
<dbReference type="GO" id="GO:0003682">
    <property type="term" value="F:chromatin binding"/>
    <property type="evidence" value="ECO:0007669"/>
    <property type="project" value="TreeGrafter"/>
</dbReference>
<feature type="region of interest" description="Disordered" evidence="8">
    <location>
        <begin position="359"/>
        <end position="379"/>
    </location>
</feature>
<dbReference type="STRING" id="225164.V4BDR6"/>
<feature type="region of interest" description="Disordered" evidence="8">
    <location>
        <begin position="244"/>
        <end position="328"/>
    </location>
</feature>
<dbReference type="GO" id="GO:0005634">
    <property type="term" value="C:nucleus"/>
    <property type="evidence" value="ECO:0007669"/>
    <property type="project" value="TreeGrafter"/>
</dbReference>
<evidence type="ECO:0000256" key="3">
    <source>
        <dbReference type="ARBA" id="ARBA00022932"/>
    </source>
</evidence>
<dbReference type="GO" id="GO:0006264">
    <property type="term" value="P:mitochondrial DNA replication"/>
    <property type="evidence" value="ECO:0007669"/>
    <property type="project" value="TreeGrafter"/>
</dbReference>
<dbReference type="GO" id="GO:0042276">
    <property type="term" value="P:error-prone translesion synthesis"/>
    <property type="evidence" value="ECO:0007669"/>
    <property type="project" value="InterPro"/>
</dbReference>
<sequence>MSDHTQSFNSKSFYGAKCRKRRYEIKTLIEQQVQKQSKYSLPEDFKSRIGGPSSSWKIFYKQNEAFRFAQSTSEDLHVFSYEKEVIGEEKGQRLYLVTSYPVFWHYYRQLCCDKKHHYEIIPEGSVCKIYFDLEYMKEYNPDSAGVEMVQIFIKYVCFWLKKRFSESCDVSDVLNLDASTEHKFSRHLIFQMKKAAFKDNIQLGYFVKEIMEKLEDIITYKDVLSDSGIDVSIDNQIDSKLTTNMEDSHKDAGFNKREATQADSENIQGSNMHRKQQRNNKEGSLREAEFDRREATLADSEINKDDRPLLGNVKKSPQKTGVENEQNSNLVCSLNSGKFDYGEPTLAGSENFKDMKQETNNTEDNLDNDEVHHGYSHQLKSESRFEELNELLEIFNMEDLQSLFIYNKNGDKITFVDTGVYTKNRNFRLYLSSKLGKNNPLVLSDDNQFLSNTQEDVFLASLISNVSYTDELRILKFCDDVKYNEKGVCFPGRNKNTEATLEGERSSPYPEIDRYIKTLINGGDHHGYVRHWTYFTNGELLIYDIAKYRYCENINRQHRSNNIMYVVDIRRGVYYQKCHDPDCKKQDFKSQEHEIPKEYLPTYLLEQDDFMSNSDDDDLLIQAMENVEKMNAENSDSKNFSDCDLSDNELLSITNEIEKSSDEVHKQ</sequence>
<evidence type="ECO:0000256" key="1">
    <source>
        <dbReference type="ARBA" id="ARBA00009762"/>
    </source>
</evidence>
<name>V4BDR6_LOTGI</name>
<feature type="compositionally biased region" description="Basic and acidic residues" evidence="8">
    <location>
        <begin position="279"/>
        <end position="308"/>
    </location>
</feature>
<feature type="compositionally biased region" description="Polar residues" evidence="8">
    <location>
        <begin position="261"/>
        <end position="271"/>
    </location>
</feature>
<evidence type="ECO:0000313" key="10">
    <source>
        <dbReference type="Proteomes" id="UP000030746"/>
    </source>
</evidence>
<feature type="compositionally biased region" description="Polar residues" evidence="8">
    <location>
        <begin position="318"/>
        <end position="328"/>
    </location>
</feature>
<evidence type="ECO:0000256" key="6">
    <source>
        <dbReference type="ARBA" id="ARBA00044768"/>
    </source>
</evidence>
<dbReference type="InterPro" id="IPR044917">
    <property type="entry name" value="PRIMPOL"/>
</dbReference>
<dbReference type="EC" id="2.7.7.7" evidence="2"/>
<dbReference type="HOGENOM" id="CLU_027838_0_0_1"/>
<comment type="catalytic activity">
    <reaction evidence="5">
        <text>ssDNA + n NTP = ssDNA/pppN(pN)n-1 hybrid + (n-1) diphosphate.</text>
        <dbReference type="EC" id="2.7.7.102"/>
    </reaction>
</comment>
<dbReference type="OMA" id="HYEVIQD"/>
<evidence type="ECO:0000256" key="2">
    <source>
        <dbReference type="ARBA" id="ARBA00012417"/>
    </source>
</evidence>
<dbReference type="GO" id="GO:0003887">
    <property type="term" value="F:DNA-directed DNA polymerase activity"/>
    <property type="evidence" value="ECO:0007669"/>
    <property type="project" value="UniProtKB-KW"/>
</dbReference>
<protein>
    <recommendedName>
        <fullName evidence="4">DNA-directed primase/polymerase protein</fullName>
        <ecNumber evidence="6">2.7.7.102</ecNumber>
        <ecNumber evidence="2">2.7.7.7</ecNumber>
    </recommendedName>
</protein>
<evidence type="ECO:0000256" key="5">
    <source>
        <dbReference type="ARBA" id="ARBA00044677"/>
    </source>
</evidence>
<evidence type="ECO:0000256" key="7">
    <source>
        <dbReference type="ARBA" id="ARBA00047303"/>
    </source>
</evidence>
<reference evidence="9 10" key="1">
    <citation type="journal article" date="2013" name="Nature">
        <title>Insights into bilaterian evolution from three spiralian genomes.</title>
        <authorList>
            <person name="Simakov O."/>
            <person name="Marletaz F."/>
            <person name="Cho S.J."/>
            <person name="Edsinger-Gonzales E."/>
            <person name="Havlak P."/>
            <person name="Hellsten U."/>
            <person name="Kuo D.H."/>
            <person name="Larsson T."/>
            <person name="Lv J."/>
            <person name="Arendt D."/>
            <person name="Savage R."/>
            <person name="Osoegawa K."/>
            <person name="de Jong P."/>
            <person name="Grimwood J."/>
            <person name="Chapman J.A."/>
            <person name="Shapiro H."/>
            <person name="Aerts A."/>
            <person name="Otillar R.P."/>
            <person name="Terry A.Y."/>
            <person name="Boore J.L."/>
            <person name="Grigoriev I.V."/>
            <person name="Lindberg D.R."/>
            <person name="Seaver E.C."/>
            <person name="Weisblat D.A."/>
            <person name="Putnam N.H."/>
            <person name="Rokhsar D.S."/>
        </authorList>
    </citation>
    <scope>NUCLEOTIDE SEQUENCE [LARGE SCALE GENOMIC DNA]</scope>
</reference>
<dbReference type="EMBL" id="KB199905">
    <property type="protein sequence ID" value="ESP03872.1"/>
    <property type="molecule type" value="Genomic_DNA"/>
</dbReference>
<evidence type="ECO:0000256" key="4">
    <source>
        <dbReference type="ARBA" id="ARBA00026139"/>
    </source>
</evidence>
<keyword evidence="3" id="KW-0239">DNA-directed DNA polymerase</keyword>
<dbReference type="GO" id="GO:0005759">
    <property type="term" value="C:mitochondrial matrix"/>
    <property type="evidence" value="ECO:0007669"/>
    <property type="project" value="TreeGrafter"/>
</dbReference>
<dbReference type="RefSeq" id="XP_009045354.1">
    <property type="nucleotide sequence ID" value="XM_009047106.1"/>
</dbReference>
<feature type="compositionally biased region" description="Basic and acidic residues" evidence="8">
    <location>
        <begin position="246"/>
        <end position="260"/>
    </location>
</feature>
<dbReference type="GeneID" id="20248226"/>
<dbReference type="Proteomes" id="UP000030746">
    <property type="component" value="Unassembled WGS sequence"/>
</dbReference>
<feature type="compositionally biased region" description="Basic and acidic residues" evidence="8">
    <location>
        <begin position="369"/>
        <end position="379"/>
    </location>
</feature>
<comment type="similarity">
    <text evidence="1">Belongs to the eukaryotic-type primase small subunit family.</text>
</comment>
<dbReference type="EC" id="2.7.7.102" evidence="6"/>
<dbReference type="OrthoDB" id="5988181at2759"/>
<comment type="catalytic activity">
    <reaction evidence="7">
        <text>DNA(n) + a 2'-deoxyribonucleoside 5'-triphosphate = DNA(n+1) + diphosphate</text>
        <dbReference type="Rhea" id="RHEA:22508"/>
        <dbReference type="Rhea" id="RHEA-COMP:17339"/>
        <dbReference type="Rhea" id="RHEA-COMP:17340"/>
        <dbReference type="ChEBI" id="CHEBI:33019"/>
        <dbReference type="ChEBI" id="CHEBI:61560"/>
        <dbReference type="ChEBI" id="CHEBI:173112"/>
        <dbReference type="EC" id="2.7.7.7"/>
    </reaction>
    <physiologicalReaction direction="left-to-right" evidence="7">
        <dbReference type="Rhea" id="RHEA:22509"/>
    </physiologicalReaction>
</comment>
<accession>V4BDR6</accession>
<proteinExistence type="inferred from homology"/>
<dbReference type="GO" id="GO:0009411">
    <property type="term" value="P:response to UV"/>
    <property type="evidence" value="ECO:0007669"/>
    <property type="project" value="TreeGrafter"/>
</dbReference>
<gene>
    <name evidence="9" type="ORF">LOTGIDRAFT_230191</name>
</gene>
<evidence type="ECO:0000313" key="9">
    <source>
        <dbReference type="EMBL" id="ESP03872.1"/>
    </source>
</evidence>
<keyword evidence="10" id="KW-1185">Reference proteome</keyword>
<dbReference type="AlphaFoldDB" id="V4BDR6"/>
<dbReference type="PANTHER" id="PTHR31399:SF0">
    <property type="entry name" value="DNA-DIRECTED PRIMASE_POLYMERASE PROTEIN"/>
    <property type="match status" value="1"/>
</dbReference>
<dbReference type="GO" id="GO:0031297">
    <property type="term" value="P:replication fork processing"/>
    <property type="evidence" value="ECO:0007669"/>
    <property type="project" value="TreeGrafter"/>
</dbReference>
<keyword evidence="3" id="KW-0548">Nucleotidyltransferase</keyword>
<keyword evidence="3" id="KW-0808">Transferase</keyword>
<dbReference type="CTD" id="20248226"/>
<evidence type="ECO:0000256" key="8">
    <source>
        <dbReference type="SAM" id="MobiDB-lite"/>
    </source>
</evidence>